<dbReference type="Proteomes" id="UP000035648">
    <property type="component" value="Chromosome"/>
</dbReference>
<evidence type="ECO:0000256" key="1">
    <source>
        <dbReference type="ARBA" id="ARBA00002986"/>
    </source>
</evidence>
<comment type="similarity">
    <text evidence="2 5">Belongs to the prokaryotic/mitochondrial release factor family.</text>
</comment>
<evidence type="ECO:0000256" key="4">
    <source>
        <dbReference type="ARBA" id="ARBA00022917"/>
    </source>
</evidence>
<dbReference type="PANTHER" id="PTHR43804:SF7">
    <property type="entry name" value="LD18447P"/>
    <property type="match status" value="1"/>
</dbReference>
<dbReference type="STRING" id="1618337.UT28_C0001G0197"/>
<comment type="subcellular location">
    <subcellularLocation>
        <location evidence="5">Cytoplasm</location>
    </subcellularLocation>
</comment>
<dbReference type="Gene3D" id="3.30.160.20">
    <property type="match status" value="1"/>
</dbReference>
<dbReference type="SUPFAM" id="SSF75620">
    <property type="entry name" value="Release factor"/>
    <property type="match status" value="1"/>
</dbReference>
<keyword evidence="3 5" id="KW-0488">Methylation</keyword>
<dbReference type="Gene3D" id="6.10.140.1950">
    <property type="match status" value="1"/>
</dbReference>
<dbReference type="InterPro" id="IPR004373">
    <property type="entry name" value="RF-1"/>
</dbReference>
<name>A0A0G4B3L2_9BACT</name>
<dbReference type="PROSITE" id="PS00745">
    <property type="entry name" value="RF_PROK_I"/>
    <property type="match status" value="1"/>
</dbReference>
<evidence type="ECO:0000313" key="9">
    <source>
        <dbReference type="Proteomes" id="UP000035648"/>
    </source>
</evidence>
<dbReference type="KEGG" id="bbgw:UT28_C0001G0197"/>
<evidence type="ECO:0000259" key="7">
    <source>
        <dbReference type="PROSITE" id="PS00745"/>
    </source>
</evidence>
<dbReference type="InterPro" id="IPR050057">
    <property type="entry name" value="Prokaryotic/Mito_RF"/>
</dbReference>
<dbReference type="InterPro" id="IPR045853">
    <property type="entry name" value="Pep_chain_release_fac_I_sf"/>
</dbReference>
<evidence type="ECO:0000313" key="8">
    <source>
        <dbReference type="EMBL" id="AKM82008.1"/>
    </source>
</evidence>
<dbReference type="PANTHER" id="PTHR43804">
    <property type="entry name" value="LD18447P"/>
    <property type="match status" value="1"/>
</dbReference>
<feature type="modified residue" description="N5-methylglutamine" evidence="5">
    <location>
        <position position="236"/>
    </location>
</feature>
<feature type="domain" description="Prokaryotic-type class I peptide chain release factors" evidence="7">
    <location>
        <begin position="229"/>
        <end position="245"/>
    </location>
</feature>
<dbReference type="FunFam" id="3.30.160.20:FF:000004">
    <property type="entry name" value="Peptide chain release factor 1"/>
    <property type="match status" value="1"/>
</dbReference>
<sequence length="360" mass="40540">MQEIPVERLQSILNRFKELSQMAQDPAVISNQQELQKILIEKNSLEELSHLITEYFELQKEIDEYEKFSTEGDETLIEMAKTELPVLRGAIAELAPKLKVALLPKDSNDEKNVIVEIKPGAGGDESELFAAELFHMYNAFASKNGWRIEILSSQASSLGGFKNLTFEISGDHVYAKMRYESGVHRVQRVPDTEKAGRVHTSTVTVAVLPKAEENDLEIKQEDLRIDVYRSGGHGGQSVNTTDSAVRITHLPSGLVVTCQDEKSQLKNKAKAMGVLRSRLKALEDERISKERGDLRRSQVGTGDRSEKIRTYNFPQDRITDHRINQSWHNIGKILAGDLEPIISSLTTEDQSRKLSLQENM</sequence>
<dbReference type="AlphaFoldDB" id="A0A0G4B3L2"/>
<dbReference type="Pfam" id="PF03462">
    <property type="entry name" value="PCRF"/>
    <property type="match status" value="1"/>
</dbReference>
<evidence type="ECO:0000256" key="6">
    <source>
        <dbReference type="NCBIfam" id="TIGR00019"/>
    </source>
</evidence>
<dbReference type="GO" id="GO:0005737">
    <property type="term" value="C:cytoplasm"/>
    <property type="evidence" value="ECO:0007669"/>
    <property type="project" value="UniProtKB-SubCell"/>
</dbReference>
<dbReference type="NCBIfam" id="NF001859">
    <property type="entry name" value="PRK00591.1"/>
    <property type="match status" value="1"/>
</dbReference>
<dbReference type="PATRIC" id="fig|1618337.4.peg.194"/>
<keyword evidence="4 5" id="KW-0648">Protein biosynthesis</keyword>
<comment type="PTM">
    <text evidence="5">Methylated by PrmC. Methylation increases the termination efficiency of RF1.</text>
</comment>
<dbReference type="InterPro" id="IPR005139">
    <property type="entry name" value="PCRF"/>
</dbReference>
<protein>
    <recommendedName>
        <fullName evidence="5 6">Peptide chain release factor 1</fullName>
        <shortName evidence="5">RF-1</shortName>
    </recommendedName>
</protein>
<keyword evidence="5" id="KW-0963">Cytoplasm</keyword>
<dbReference type="Pfam" id="PF00472">
    <property type="entry name" value="RF-1"/>
    <property type="match status" value="1"/>
</dbReference>
<dbReference type="GO" id="GO:0016149">
    <property type="term" value="F:translation release factor activity, codon specific"/>
    <property type="evidence" value="ECO:0007669"/>
    <property type="project" value="UniProtKB-UniRule"/>
</dbReference>
<evidence type="ECO:0000256" key="2">
    <source>
        <dbReference type="ARBA" id="ARBA00010835"/>
    </source>
</evidence>
<dbReference type="InterPro" id="IPR000352">
    <property type="entry name" value="Pep_chain_release_fac_I"/>
</dbReference>
<dbReference type="FunFam" id="3.30.70.1660:FF:000002">
    <property type="entry name" value="Peptide chain release factor 1"/>
    <property type="match status" value="1"/>
</dbReference>
<gene>
    <name evidence="5" type="primary">prfA</name>
    <name evidence="8" type="ORF">UT28_C0001G0197</name>
</gene>
<accession>A0A0G4B3L2</accession>
<dbReference type="HAMAP" id="MF_00093">
    <property type="entry name" value="Rel_fac_1"/>
    <property type="match status" value="1"/>
</dbReference>
<evidence type="ECO:0000256" key="3">
    <source>
        <dbReference type="ARBA" id="ARBA00022481"/>
    </source>
</evidence>
<dbReference type="NCBIfam" id="TIGR00019">
    <property type="entry name" value="prfA"/>
    <property type="match status" value="1"/>
</dbReference>
<organism evidence="8 9">
    <name type="scientific">Berkelbacteria bacterium GW2011_GWE1_39_12</name>
    <dbReference type="NCBI Taxonomy" id="1618337"/>
    <lineage>
        <taxon>Bacteria</taxon>
        <taxon>Candidatus Berkelbacteria</taxon>
    </lineage>
</organism>
<evidence type="ECO:0000256" key="5">
    <source>
        <dbReference type="HAMAP-Rule" id="MF_00093"/>
    </source>
</evidence>
<comment type="function">
    <text evidence="1 5">Peptide chain release factor 1 directs the termination of translation in response to the peptide chain termination codons UAG and UAA.</text>
</comment>
<dbReference type="EMBL" id="CP011213">
    <property type="protein sequence ID" value="AKM82008.1"/>
    <property type="molecule type" value="Genomic_DNA"/>
</dbReference>
<proteinExistence type="inferred from homology"/>
<dbReference type="SMART" id="SM00937">
    <property type="entry name" value="PCRF"/>
    <property type="match status" value="1"/>
</dbReference>
<reference evidence="8 9" key="1">
    <citation type="journal article" date="2015" name="Nature">
        <title>rRNA introns, odd ribosomes, and small enigmatic genomes across a large radiation of phyla.</title>
        <authorList>
            <person name="Brown C.T."/>
            <person name="Hug L.A."/>
            <person name="Thomas B.C."/>
            <person name="Sharon I."/>
            <person name="Castelle C.J."/>
            <person name="Singh A."/>
            <person name="Wilkins M.J."/>
            <person name="Williams K.H."/>
            <person name="Banfield J.F."/>
        </authorList>
    </citation>
    <scope>NUCLEOTIDE SEQUENCE [LARGE SCALE GENOMIC DNA]</scope>
</reference>
<dbReference type="Gene3D" id="3.30.70.1660">
    <property type="match status" value="1"/>
</dbReference>